<dbReference type="AlphaFoldDB" id="A0A8S9GN85"/>
<name>A0A8S9GN85_BRACR</name>
<gene>
    <name evidence="1" type="ORF">F2Q70_00022228</name>
</gene>
<accession>A0A8S9GN85</accession>
<proteinExistence type="predicted"/>
<reference evidence="1" key="1">
    <citation type="submission" date="2019-12" db="EMBL/GenBank/DDBJ databases">
        <title>Genome sequencing and annotation of Brassica cretica.</title>
        <authorList>
            <person name="Studholme D.J."/>
            <person name="Sarris P.F."/>
        </authorList>
    </citation>
    <scope>NUCLEOTIDE SEQUENCE</scope>
    <source>
        <strain evidence="1">PFS-102/07</strain>
        <tissue evidence="1">Leaf</tissue>
    </source>
</reference>
<protein>
    <submittedName>
        <fullName evidence="1">Uncharacterized protein</fullName>
    </submittedName>
</protein>
<organism evidence="1">
    <name type="scientific">Brassica cretica</name>
    <name type="common">Mustard</name>
    <dbReference type="NCBI Taxonomy" id="69181"/>
    <lineage>
        <taxon>Eukaryota</taxon>
        <taxon>Viridiplantae</taxon>
        <taxon>Streptophyta</taxon>
        <taxon>Embryophyta</taxon>
        <taxon>Tracheophyta</taxon>
        <taxon>Spermatophyta</taxon>
        <taxon>Magnoliopsida</taxon>
        <taxon>eudicotyledons</taxon>
        <taxon>Gunneridae</taxon>
        <taxon>Pentapetalae</taxon>
        <taxon>rosids</taxon>
        <taxon>malvids</taxon>
        <taxon>Brassicales</taxon>
        <taxon>Brassicaceae</taxon>
        <taxon>Brassiceae</taxon>
        <taxon>Brassica</taxon>
    </lineage>
</organism>
<sequence>MRKTVKWILTSPIIPLTCQIKGIRLSHSNYIRDYTALCINQLSCEAARATFFVSPNTFLVDLKYERFDLLCLSVSGVRLWRNSAAMNNVSMNSVSMNSVRMNSMAMNSARVNSVAMNSVQVTEYEQCRSTEDE</sequence>
<comment type="caution">
    <text evidence="1">The sequence shown here is derived from an EMBL/GenBank/DDBJ whole genome shotgun (WGS) entry which is preliminary data.</text>
</comment>
<dbReference type="EMBL" id="QGKY02001925">
    <property type="protein sequence ID" value="KAF2545786.1"/>
    <property type="molecule type" value="Genomic_DNA"/>
</dbReference>
<evidence type="ECO:0000313" key="1">
    <source>
        <dbReference type="EMBL" id="KAF2545786.1"/>
    </source>
</evidence>